<dbReference type="Proteomes" id="UP000515344">
    <property type="component" value="Chromosome"/>
</dbReference>
<dbReference type="AlphaFoldDB" id="A0A7G5XK49"/>
<dbReference type="Gene3D" id="1.10.8.60">
    <property type="match status" value="1"/>
</dbReference>
<dbReference type="InterPro" id="IPR027417">
    <property type="entry name" value="P-loop_NTPase"/>
</dbReference>
<keyword evidence="3" id="KW-1185">Reference proteome</keyword>
<dbReference type="GO" id="GO:0016887">
    <property type="term" value="F:ATP hydrolysis activity"/>
    <property type="evidence" value="ECO:0007669"/>
    <property type="project" value="InterPro"/>
</dbReference>
<dbReference type="Pfam" id="PF00004">
    <property type="entry name" value="AAA"/>
    <property type="match status" value="1"/>
</dbReference>
<evidence type="ECO:0000313" key="2">
    <source>
        <dbReference type="EMBL" id="QNA45852.1"/>
    </source>
</evidence>
<dbReference type="PANTHER" id="PTHR23077">
    <property type="entry name" value="AAA-FAMILY ATPASE"/>
    <property type="match status" value="1"/>
</dbReference>
<dbReference type="RefSeq" id="WP_182805266.1">
    <property type="nucleotide sequence ID" value="NZ_CP060007.1"/>
</dbReference>
<accession>A0A7G5XK49</accession>
<evidence type="ECO:0000259" key="1">
    <source>
        <dbReference type="SMART" id="SM00382"/>
    </source>
</evidence>
<gene>
    <name evidence="2" type="ORF">H4075_06570</name>
</gene>
<dbReference type="InterPro" id="IPR003593">
    <property type="entry name" value="AAA+_ATPase"/>
</dbReference>
<dbReference type="SUPFAM" id="SSF52540">
    <property type="entry name" value="P-loop containing nucleoside triphosphate hydrolases"/>
    <property type="match status" value="1"/>
</dbReference>
<sequence>MYTEILKIIEGGLNKDFKKVYSYARLLIDKLIRDGDEKTAKLVERLIEREKPRTTVTMDELLTTPVDQESRMSIVDVELPRQDNTPVILQKLTQAKINDFINSVKHQGKLKAHGIEASNTLLLYGPPGCGKSTVAKYISEKTGLPLVIARFDAIVSSLLGNTAKNIRKIFDFADSRPCILFLDEFDAIAKARDDQYELGELKRVINSLLQNIDAYSQDNILIAATNHPELLDKAIWRRFNTVIEIGLPHKEEIKGLLYTYTEQFNSNLFEDKKKLERIVKLLEGKSPSDIKTILNNAMTQAIIRGDENLSYEDILIDIYEFDHHGAVSMDKMIEFLNEQGVAQTMIAEKMDVSIRQVRNYLLKENQNEENG</sequence>
<feature type="domain" description="AAA+ ATPase" evidence="1">
    <location>
        <begin position="117"/>
        <end position="249"/>
    </location>
</feature>
<dbReference type="InterPro" id="IPR003959">
    <property type="entry name" value="ATPase_AAA_core"/>
</dbReference>
<evidence type="ECO:0000313" key="3">
    <source>
        <dbReference type="Proteomes" id="UP000515344"/>
    </source>
</evidence>
<protein>
    <submittedName>
        <fullName evidence="2">AAA family ATPase</fullName>
    </submittedName>
</protein>
<dbReference type="GO" id="GO:0005524">
    <property type="term" value="F:ATP binding"/>
    <property type="evidence" value="ECO:0007669"/>
    <property type="project" value="InterPro"/>
</dbReference>
<organism evidence="2 3">
    <name type="scientific">Lacibacter sediminis</name>
    <dbReference type="NCBI Taxonomy" id="2760713"/>
    <lineage>
        <taxon>Bacteria</taxon>
        <taxon>Pseudomonadati</taxon>
        <taxon>Bacteroidota</taxon>
        <taxon>Chitinophagia</taxon>
        <taxon>Chitinophagales</taxon>
        <taxon>Chitinophagaceae</taxon>
        <taxon>Lacibacter</taxon>
    </lineage>
</organism>
<dbReference type="CDD" id="cd19481">
    <property type="entry name" value="RecA-like_protease"/>
    <property type="match status" value="1"/>
</dbReference>
<dbReference type="Gene3D" id="3.40.50.300">
    <property type="entry name" value="P-loop containing nucleotide triphosphate hydrolases"/>
    <property type="match status" value="1"/>
</dbReference>
<proteinExistence type="predicted"/>
<reference evidence="3" key="1">
    <citation type="submission" date="2020-08" db="EMBL/GenBank/DDBJ databases">
        <title>Lacibacter sp. S13-6-6 genome sequencing.</title>
        <authorList>
            <person name="Jin L."/>
        </authorList>
    </citation>
    <scope>NUCLEOTIDE SEQUENCE [LARGE SCALE GENOMIC DNA]</scope>
    <source>
        <strain evidence="3">S13-6-6</strain>
    </source>
</reference>
<dbReference type="InterPro" id="IPR050168">
    <property type="entry name" value="AAA_ATPase_domain"/>
</dbReference>
<dbReference type="PANTHER" id="PTHR23077:SF198">
    <property type="entry name" value="ATP-DEPENDENT ZINC METALLOPROTEASE FTSH"/>
    <property type="match status" value="1"/>
</dbReference>
<dbReference type="SMART" id="SM00382">
    <property type="entry name" value="AAA"/>
    <property type="match status" value="1"/>
</dbReference>
<name>A0A7G5XK49_9BACT</name>
<dbReference type="EMBL" id="CP060007">
    <property type="protein sequence ID" value="QNA45852.1"/>
    <property type="molecule type" value="Genomic_DNA"/>
</dbReference>
<dbReference type="KEGG" id="lacs:H4075_06570"/>